<evidence type="ECO:0000256" key="4">
    <source>
        <dbReference type="ARBA" id="ARBA00022833"/>
    </source>
</evidence>
<feature type="compositionally biased region" description="Basic and acidic residues" evidence="6">
    <location>
        <begin position="27"/>
        <end position="45"/>
    </location>
</feature>
<protein>
    <submittedName>
        <fullName evidence="7">Uncharacterized protein</fullName>
    </submittedName>
</protein>
<proteinExistence type="predicted"/>
<sequence length="211" mass="24159">MVDAFKQHQLDESKNLDDGTSEGPEGDLEKMEAEEIEDSLDKVDKMNGDELLQEEADSEQCEDRHKAAFVGLRRRTSYFSHTLQLVMKEFDNQRSQKRVLGTVHKIVSKVNKSYKATETLISRAGKKLIAYCHTGWSSTYLMLSRLLLVCDELTSVLDELQWDNLPTSYWKQIENTVEVLQPFAIYTQLVGSEEVTTISLIIPMLAKLQMH</sequence>
<evidence type="ECO:0000256" key="3">
    <source>
        <dbReference type="ARBA" id="ARBA00022771"/>
    </source>
</evidence>
<keyword evidence="3" id="KW-0863">Zinc-finger</keyword>
<dbReference type="GO" id="GO:0005634">
    <property type="term" value="C:nucleus"/>
    <property type="evidence" value="ECO:0007669"/>
    <property type="project" value="UniProtKB-SubCell"/>
</dbReference>
<feature type="compositionally biased region" description="Basic and acidic residues" evidence="6">
    <location>
        <begin position="1"/>
        <end position="17"/>
    </location>
</feature>
<dbReference type="GO" id="GO:0008270">
    <property type="term" value="F:zinc ion binding"/>
    <property type="evidence" value="ECO:0007669"/>
    <property type="project" value="UniProtKB-KW"/>
</dbReference>
<feature type="region of interest" description="Disordered" evidence="6">
    <location>
        <begin position="1"/>
        <end position="45"/>
    </location>
</feature>
<keyword evidence="5" id="KW-0539">Nucleus</keyword>
<dbReference type="PANTHER" id="PTHR46481:SF10">
    <property type="entry name" value="ZINC FINGER BED DOMAIN-CONTAINING PROTEIN 39"/>
    <property type="match status" value="1"/>
</dbReference>
<name>A0A1X7VL94_AMPQE</name>
<evidence type="ECO:0000313" key="7">
    <source>
        <dbReference type="EnsemblMetazoa" id="Aqu2.1.40595_001"/>
    </source>
</evidence>
<comment type="subcellular location">
    <subcellularLocation>
        <location evidence="1">Nucleus</location>
    </subcellularLocation>
</comment>
<dbReference type="AlphaFoldDB" id="A0A1X7VL94"/>
<dbReference type="SUPFAM" id="SSF53098">
    <property type="entry name" value="Ribonuclease H-like"/>
    <property type="match status" value="1"/>
</dbReference>
<evidence type="ECO:0000256" key="6">
    <source>
        <dbReference type="SAM" id="MobiDB-lite"/>
    </source>
</evidence>
<keyword evidence="4" id="KW-0862">Zinc</keyword>
<organism evidence="7">
    <name type="scientific">Amphimedon queenslandica</name>
    <name type="common">Sponge</name>
    <dbReference type="NCBI Taxonomy" id="400682"/>
    <lineage>
        <taxon>Eukaryota</taxon>
        <taxon>Metazoa</taxon>
        <taxon>Porifera</taxon>
        <taxon>Demospongiae</taxon>
        <taxon>Heteroscleromorpha</taxon>
        <taxon>Haplosclerida</taxon>
        <taxon>Niphatidae</taxon>
        <taxon>Amphimedon</taxon>
    </lineage>
</organism>
<dbReference type="EnsemblMetazoa" id="Aqu2.1.40595_001">
    <property type="protein sequence ID" value="Aqu2.1.40595_001"/>
    <property type="gene ID" value="Aqu2.1.40595"/>
</dbReference>
<dbReference type="InParanoid" id="A0A1X7VL94"/>
<accession>A0A1X7VL94</accession>
<evidence type="ECO:0000256" key="5">
    <source>
        <dbReference type="ARBA" id="ARBA00023242"/>
    </source>
</evidence>
<evidence type="ECO:0000256" key="2">
    <source>
        <dbReference type="ARBA" id="ARBA00022723"/>
    </source>
</evidence>
<keyword evidence="2" id="KW-0479">Metal-binding</keyword>
<evidence type="ECO:0000256" key="1">
    <source>
        <dbReference type="ARBA" id="ARBA00004123"/>
    </source>
</evidence>
<reference evidence="7" key="1">
    <citation type="submission" date="2017-05" db="UniProtKB">
        <authorList>
            <consortium name="EnsemblMetazoa"/>
        </authorList>
    </citation>
    <scope>IDENTIFICATION</scope>
</reference>
<dbReference type="InterPro" id="IPR052035">
    <property type="entry name" value="ZnF_BED_domain_contain"/>
</dbReference>
<dbReference type="PANTHER" id="PTHR46481">
    <property type="entry name" value="ZINC FINGER BED DOMAIN-CONTAINING PROTEIN 4"/>
    <property type="match status" value="1"/>
</dbReference>
<dbReference type="InterPro" id="IPR012337">
    <property type="entry name" value="RNaseH-like_sf"/>
</dbReference>